<dbReference type="EMBL" id="CCKQ01016125">
    <property type="protein sequence ID" value="CDW88006.1"/>
    <property type="molecule type" value="Genomic_DNA"/>
</dbReference>
<accession>A0A078B0Z9</accession>
<evidence type="ECO:0000256" key="1">
    <source>
        <dbReference type="SAM" id="Coils"/>
    </source>
</evidence>
<keyword evidence="4" id="KW-1185">Reference proteome</keyword>
<feature type="region of interest" description="Disordered" evidence="2">
    <location>
        <begin position="345"/>
        <end position="371"/>
    </location>
</feature>
<evidence type="ECO:0000256" key="2">
    <source>
        <dbReference type="SAM" id="MobiDB-lite"/>
    </source>
</evidence>
<keyword evidence="1" id="KW-0175">Coiled coil</keyword>
<organism evidence="3 4">
    <name type="scientific">Stylonychia lemnae</name>
    <name type="common">Ciliate</name>
    <dbReference type="NCBI Taxonomy" id="5949"/>
    <lineage>
        <taxon>Eukaryota</taxon>
        <taxon>Sar</taxon>
        <taxon>Alveolata</taxon>
        <taxon>Ciliophora</taxon>
        <taxon>Intramacronucleata</taxon>
        <taxon>Spirotrichea</taxon>
        <taxon>Stichotrichia</taxon>
        <taxon>Sporadotrichida</taxon>
        <taxon>Oxytrichidae</taxon>
        <taxon>Stylonychinae</taxon>
        <taxon>Stylonychia</taxon>
    </lineage>
</organism>
<evidence type="ECO:0000313" key="4">
    <source>
        <dbReference type="Proteomes" id="UP000039865"/>
    </source>
</evidence>
<dbReference type="AlphaFoldDB" id="A0A078B0Z9"/>
<protein>
    <submittedName>
        <fullName evidence="3">Uncharacterized protein</fullName>
    </submittedName>
</protein>
<gene>
    <name evidence="3" type="primary">Contig3519.g3760</name>
    <name evidence="3" type="ORF">STYLEM_17121</name>
</gene>
<dbReference type="InParanoid" id="A0A078B0Z9"/>
<evidence type="ECO:0000313" key="3">
    <source>
        <dbReference type="EMBL" id="CDW88006.1"/>
    </source>
</evidence>
<name>A0A078B0Z9_STYLE</name>
<proteinExistence type="predicted"/>
<reference evidence="3 4" key="1">
    <citation type="submission" date="2014-06" db="EMBL/GenBank/DDBJ databases">
        <authorList>
            <person name="Swart Estienne"/>
        </authorList>
    </citation>
    <scope>NUCLEOTIDE SEQUENCE [LARGE SCALE GENOMIC DNA]</scope>
    <source>
        <strain evidence="3 4">130c</strain>
    </source>
</reference>
<sequence length="875" mass="101016">MRNFLNKEKLSSTLTGALNKARTSIANVSNKQRQSDINSSSFAYEDEFIIEDDTVMQSNTNFQTNDSDSLPSYLPQNNVFDENSFDFKLVGGPLHSEVLIASATMKKGENQGLPIPLHCTWYNVSPDSNQFKEIEHVTGACYQPSIEDVGERICVHAIPASDAEEYQGMPMFAEVGPIILDQKIEQKAQRLIEINDFEFNVSIDKLKDLKVLQYSVEKENQVNVKLPLKSKLVIKEEKLIFQNLNYTDQVILELEINESLSILIVKHVNNKIEVQLDASYFGFMTFGNNIDRDVFMYCYRQLRPQILENLVKKGELQAQKLIQQQLLQEQLQQMKDNCHDIQHAEENPLDQKSSNSRKSENDIDFQDNQSQVQDNMKDVDINFDMNHISSQADETQTFNFFDFQSNQNQTANSNISHNSFDKEKYSKIEQELELKNIQISDLNENISELTNKNQDLQQQVVTFRQNYAKKIDQMKQLEESMSKLKQDVSFFKQEASLYERENKKITKQLGQLQAQKDLHDLNLQKTIAAYYGNDISTERSQIDMALQTDLGIEELESLQKQLQDMTVDRDKMIGECNYMKKKLQTLQSDNEKLQKQITKQENQQNQSQILLERQSQSLFMCGGCSAEVLDTSNSSSSTGRNYNSVHQSFSRDAKDFPRKSHTIVQNTHSLYNSTYRQKPSLKDIITPKVNQISSHQHQAPEQVFNYPSILQNSDEKLRHNENLNTINMNQDLNMFQANEELVDEFVNSLHQTMISTSRDQSFPEERLSALIEENAQMKIDLERSLEKMKQQDYLIEEYKRCVDDEIKKSNQYRALIAQKGSTSIGSILSGNKQVEQVQKLVNHLTLVIGEKDEEISVTKNINRELARKLKELTIK</sequence>
<feature type="coiled-coil region" evidence="1">
    <location>
        <begin position="555"/>
        <end position="610"/>
    </location>
</feature>
<dbReference type="Proteomes" id="UP000039865">
    <property type="component" value="Unassembled WGS sequence"/>
</dbReference>
<dbReference type="OrthoDB" id="313557at2759"/>
<feature type="coiled-coil region" evidence="1">
    <location>
        <begin position="425"/>
        <end position="515"/>
    </location>
</feature>